<keyword evidence="8" id="KW-1185">Reference proteome</keyword>
<evidence type="ECO:0000313" key="8">
    <source>
        <dbReference type="Proteomes" id="UP000502996"/>
    </source>
</evidence>
<dbReference type="PANTHER" id="PTHR42986:SF1">
    <property type="entry name" value="BENZALDEHYDE DEHYDROGENASE YFMT"/>
    <property type="match status" value="1"/>
</dbReference>
<dbReference type="InterPro" id="IPR016161">
    <property type="entry name" value="Ald_DH/histidinol_DH"/>
</dbReference>
<keyword evidence="2 5" id="KW-0560">Oxidoreductase</keyword>
<reference evidence="7 8" key="1">
    <citation type="submission" date="2020-02" db="EMBL/GenBank/DDBJ databases">
        <title>Full genome sequence of Nocardioides sp. R-3366.</title>
        <authorList>
            <person name="Im W.-T."/>
        </authorList>
    </citation>
    <scope>NUCLEOTIDE SEQUENCE [LARGE SCALE GENOMIC DNA]</scope>
    <source>
        <strain evidence="7 8">R-3366</strain>
    </source>
</reference>
<keyword evidence="3" id="KW-0520">NAD</keyword>
<dbReference type="PANTHER" id="PTHR42986">
    <property type="entry name" value="BENZALDEHYDE DEHYDROGENASE YFMT"/>
    <property type="match status" value="1"/>
</dbReference>
<accession>A0A6G6WEQ8</accession>
<evidence type="ECO:0000256" key="5">
    <source>
        <dbReference type="RuleBase" id="RU003345"/>
    </source>
</evidence>
<name>A0A6G6WEQ8_9ACTN</name>
<dbReference type="RefSeq" id="WP_165233755.1">
    <property type="nucleotide sequence ID" value="NZ_CP049257.1"/>
</dbReference>
<dbReference type="InterPro" id="IPR016162">
    <property type="entry name" value="Ald_DH_N"/>
</dbReference>
<dbReference type="GO" id="GO:0016620">
    <property type="term" value="F:oxidoreductase activity, acting on the aldehyde or oxo group of donors, NAD or NADP as acceptor"/>
    <property type="evidence" value="ECO:0007669"/>
    <property type="project" value="InterPro"/>
</dbReference>
<dbReference type="AlphaFoldDB" id="A0A6G6WEQ8"/>
<dbReference type="KEGG" id="nano:G5V58_13920"/>
<dbReference type="Gene3D" id="3.40.309.10">
    <property type="entry name" value="Aldehyde Dehydrogenase, Chain A, domain 2"/>
    <property type="match status" value="1"/>
</dbReference>
<dbReference type="InterPro" id="IPR016163">
    <property type="entry name" value="Ald_DH_C"/>
</dbReference>
<dbReference type="Pfam" id="PF00171">
    <property type="entry name" value="Aldedh"/>
    <property type="match status" value="1"/>
</dbReference>
<evidence type="ECO:0000256" key="3">
    <source>
        <dbReference type="ARBA" id="ARBA00023027"/>
    </source>
</evidence>
<evidence type="ECO:0000256" key="1">
    <source>
        <dbReference type="ARBA" id="ARBA00009986"/>
    </source>
</evidence>
<feature type="domain" description="Aldehyde dehydrogenase" evidence="6">
    <location>
        <begin position="19"/>
        <end position="475"/>
    </location>
</feature>
<comment type="similarity">
    <text evidence="1 5">Belongs to the aldehyde dehydrogenase family.</text>
</comment>
<evidence type="ECO:0000313" key="7">
    <source>
        <dbReference type="EMBL" id="QIG43714.1"/>
    </source>
</evidence>
<dbReference type="PROSITE" id="PS00687">
    <property type="entry name" value="ALDEHYDE_DEHYDR_GLU"/>
    <property type="match status" value="1"/>
</dbReference>
<gene>
    <name evidence="7" type="ORF">G5V58_13920</name>
</gene>
<dbReference type="Gene3D" id="3.40.605.10">
    <property type="entry name" value="Aldehyde Dehydrogenase, Chain A, domain 1"/>
    <property type="match status" value="1"/>
</dbReference>
<organism evidence="7 8">
    <name type="scientific">Nocardioides anomalus</name>
    <dbReference type="NCBI Taxonomy" id="2712223"/>
    <lineage>
        <taxon>Bacteria</taxon>
        <taxon>Bacillati</taxon>
        <taxon>Actinomycetota</taxon>
        <taxon>Actinomycetes</taxon>
        <taxon>Propionibacteriales</taxon>
        <taxon>Nocardioidaceae</taxon>
        <taxon>Nocardioides</taxon>
    </lineage>
</organism>
<dbReference type="InterPro" id="IPR029510">
    <property type="entry name" value="Ald_DH_CS_GLU"/>
</dbReference>
<dbReference type="InterPro" id="IPR015590">
    <property type="entry name" value="Aldehyde_DH_dom"/>
</dbReference>
<dbReference type="SUPFAM" id="SSF53720">
    <property type="entry name" value="ALDH-like"/>
    <property type="match status" value="1"/>
</dbReference>
<evidence type="ECO:0000256" key="4">
    <source>
        <dbReference type="PROSITE-ProRule" id="PRU10007"/>
    </source>
</evidence>
<evidence type="ECO:0000256" key="2">
    <source>
        <dbReference type="ARBA" id="ARBA00023002"/>
    </source>
</evidence>
<evidence type="ECO:0000259" key="6">
    <source>
        <dbReference type="Pfam" id="PF00171"/>
    </source>
</evidence>
<dbReference type="EMBL" id="CP049257">
    <property type="protein sequence ID" value="QIG43714.1"/>
    <property type="molecule type" value="Genomic_DNA"/>
</dbReference>
<protein>
    <submittedName>
        <fullName evidence="7">Aldehyde dehydrogenase family protein</fullName>
    </submittedName>
</protein>
<sequence>MSLLDGVAWEGQVFKDGRWTEGRGGTYAVVEPATGAELGTMGHADAEDVAEAAASAAQAQKEWAALPHTARAAVLRKAGDLWQEHAEEIRGWNVREVGSVPGMADFAIHTAAEECYQAASLPGLPIGQLLPSEQPRLSMARQLPAGVVAVISPFNVPIILGIRSVAPALALGNAVLLKPDPRTAVTGGTLMARIFEEAGLPAGVLQMLPGGKDVGEAMVTDPHVRVISFTGSTSVGRSIGELAGRHLKRAHLELGGNSALLVLDDADVEQAVGLTGWASFLNQGQICMTTGRYFVADGLYDDFVAALSEKASHLPVGDPNTEQVALGPVIDEGSRDKIHGVVTASVDQGARLAAGGEYDRLFYRPTVLADVPLEAPAFTTEIFGPVAPVTRVSGVEEAVRLAAQSEYGLSLGIVTRDVMRGLAVAEQIPTGIVHINDQTVNDEANVPFGGLGASGLGRLGGAAANIEAFTETRWITVRGEPATYPF</sequence>
<proteinExistence type="inferred from homology"/>
<dbReference type="Proteomes" id="UP000502996">
    <property type="component" value="Chromosome"/>
</dbReference>
<feature type="active site" evidence="4">
    <location>
        <position position="253"/>
    </location>
</feature>